<organism evidence="7 8">
    <name type="scientific">Paucilactobacillus hokkaidonensis</name>
    <dbReference type="NCBI Taxonomy" id="1193095"/>
    <lineage>
        <taxon>Bacteria</taxon>
        <taxon>Bacillati</taxon>
        <taxon>Bacillota</taxon>
        <taxon>Bacilli</taxon>
        <taxon>Lactobacillales</taxon>
        <taxon>Lactobacillaceae</taxon>
        <taxon>Paucilactobacillus</taxon>
    </lineage>
</organism>
<evidence type="ECO:0000256" key="4">
    <source>
        <dbReference type="ARBA" id="ARBA00022801"/>
    </source>
</evidence>
<dbReference type="RefSeq" id="WP_041093497.1">
    <property type="nucleotide sequence ID" value="NZ_JQCH01000003.1"/>
</dbReference>
<gene>
    <name evidence="7" type="ORF">IV59_GL001298</name>
</gene>
<dbReference type="EC" id="3.4.-.-" evidence="6"/>
<comment type="caution">
    <text evidence="7">The sequence shown here is derived from an EMBL/GenBank/DDBJ whole genome shotgun (WGS) entry which is preliminary data.</text>
</comment>
<evidence type="ECO:0000256" key="5">
    <source>
        <dbReference type="ARBA" id="ARBA00022997"/>
    </source>
</evidence>
<dbReference type="EMBL" id="JQCH01000003">
    <property type="protein sequence ID" value="KRO10607.1"/>
    <property type="molecule type" value="Genomic_DNA"/>
</dbReference>
<reference evidence="7 8" key="1">
    <citation type="journal article" date="2015" name="Genome Announc.">
        <title>Expanding the biotechnology potential of lactobacilli through comparative genomics of 213 strains and associated genera.</title>
        <authorList>
            <person name="Sun Z."/>
            <person name="Harris H.M."/>
            <person name="McCann A."/>
            <person name="Guo C."/>
            <person name="Argimon S."/>
            <person name="Zhang W."/>
            <person name="Yang X."/>
            <person name="Jeffery I.B."/>
            <person name="Cooney J.C."/>
            <person name="Kagawa T.F."/>
            <person name="Liu W."/>
            <person name="Song Y."/>
            <person name="Salvetti E."/>
            <person name="Wrobel A."/>
            <person name="Rasinkangas P."/>
            <person name="Parkhill J."/>
            <person name="Rea M.C."/>
            <person name="O'Sullivan O."/>
            <person name="Ritari J."/>
            <person name="Douillard F.P."/>
            <person name="Paul Ross R."/>
            <person name="Yang R."/>
            <person name="Briner A.E."/>
            <person name="Felis G.E."/>
            <person name="de Vos W.M."/>
            <person name="Barrangou R."/>
            <person name="Klaenhammer T.R."/>
            <person name="Caufield P.W."/>
            <person name="Cui Y."/>
            <person name="Zhang H."/>
            <person name="O'Toole P.W."/>
        </authorList>
    </citation>
    <scope>NUCLEOTIDE SEQUENCE [LARGE SCALE GENOMIC DNA]</scope>
    <source>
        <strain evidence="7 8">DSM 26202</strain>
    </source>
</reference>
<dbReference type="PANTHER" id="PTHR12994:SF17">
    <property type="entry name" value="LD30995P"/>
    <property type="match status" value="1"/>
</dbReference>
<dbReference type="Proteomes" id="UP000051884">
    <property type="component" value="Unassembled WGS sequence"/>
</dbReference>
<dbReference type="Pfam" id="PF03577">
    <property type="entry name" value="Peptidase_C69"/>
    <property type="match status" value="1"/>
</dbReference>
<evidence type="ECO:0000256" key="2">
    <source>
        <dbReference type="ARBA" id="ARBA00007225"/>
    </source>
</evidence>
<sequence length="469" mass="52766">MLTKKYSACTSILVGKKASLDGSIMIGRNEDAKSAWPKHFVIHQHGELTTKFVSKDNGFTIQLPKNSAKYSATPEWTDKFGLFEEDGINEFNVAMSATESAYTNNNVLAADPLVKDGINEEAMITVILPFIRTAREGIIRLGSIIAQYGTNETNGILFADNDEAWYMETAGGHYWVAQRIPDNSYAVVSNQLSIQEIDFTDKNNFMYHAGIQTFVSENKLNPSPNTFNFRQIFGTHDRSDAVYNTPRVWFGQQKFSPRTALDEPESMDLPFIMQPDQLISIEAVQSYLSSHFEGTPFDPIGTGASATKHKYRPISLAKTQESHILQMNRPTIDIHWLAMGVSAQSIYVPFFANITTTPKPYQRGKATYSPQSAYWTFKLVGVLVDSHLREFMPLLDEIQNKLKLGFRQTVNQIDQDLLTSTAEQQTNLTTKKSIEMANLALTEYRNLSTKLITLSTDLSLLNFKTDDNL</sequence>
<comment type="similarity">
    <text evidence="2 6">Belongs to the peptidase C69 family.</text>
</comment>
<name>A0ABR5Q6W2_9LACO</name>
<keyword evidence="5 6" id="KW-0224">Dipeptidase</keyword>
<protein>
    <recommendedName>
        <fullName evidence="6">Dipeptidase</fullName>
        <ecNumber evidence="6">3.4.-.-</ecNumber>
    </recommendedName>
</protein>
<evidence type="ECO:0000256" key="3">
    <source>
        <dbReference type="ARBA" id="ARBA00022670"/>
    </source>
</evidence>
<keyword evidence="8" id="KW-1185">Reference proteome</keyword>
<dbReference type="InterPro" id="IPR005322">
    <property type="entry name" value="Peptidase_C69"/>
</dbReference>
<keyword evidence="4 6" id="KW-0378">Hydrolase</keyword>
<dbReference type="InterPro" id="IPR047804">
    <property type="entry name" value="C69_dipept_A-like"/>
</dbReference>
<evidence type="ECO:0000313" key="7">
    <source>
        <dbReference type="EMBL" id="KRO10607.1"/>
    </source>
</evidence>
<evidence type="ECO:0000256" key="1">
    <source>
        <dbReference type="ARBA" id="ARBA00001670"/>
    </source>
</evidence>
<keyword evidence="3 6" id="KW-0645">Protease</keyword>
<evidence type="ECO:0000313" key="8">
    <source>
        <dbReference type="Proteomes" id="UP000051884"/>
    </source>
</evidence>
<dbReference type="Gene3D" id="3.60.60.10">
    <property type="entry name" value="Penicillin V Acylase, Chain A"/>
    <property type="match status" value="1"/>
</dbReference>
<dbReference type="NCBIfam" id="NF033678">
    <property type="entry name" value="C69_fam_dipept"/>
    <property type="match status" value="1"/>
</dbReference>
<accession>A0ABR5Q6W2</accession>
<evidence type="ECO:0000256" key="6">
    <source>
        <dbReference type="RuleBase" id="RU364089"/>
    </source>
</evidence>
<dbReference type="PANTHER" id="PTHR12994">
    <property type="entry name" value="SECERNIN"/>
    <property type="match status" value="1"/>
</dbReference>
<comment type="catalytic activity">
    <reaction evidence="1">
        <text>an L-aminoacyl-L-amino acid + H2O = 2 an L-alpha-amino acid</text>
        <dbReference type="Rhea" id="RHEA:48940"/>
        <dbReference type="ChEBI" id="CHEBI:15377"/>
        <dbReference type="ChEBI" id="CHEBI:59869"/>
        <dbReference type="ChEBI" id="CHEBI:77460"/>
        <dbReference type="EC" id="3.4.13.19"/>
    </reaction>
</comment>
<proteinExistence type="inferred from homology"/>